<keyword evidence="1" id="KW-0732">Signal</keyword>
<accession>A0A9Q8L5X2</accession>
<protein>
    <submittedName>
        <fullName evidence="2">Uncharacterized protein</fullName>
    </submittedName>
</protein>
<gene>
    <name evidence="2" type="ORF">CLAFUR5_02010</name>
</gene>
<organism evidence="2 3">
    <name type="scientific">Passalora fulva</name>
    <name type="common">Tomato leaf mold</name>
    <name type="synonym">Cladosporium fulvum</name>
    <dbReference type="NCBI Taxonomy" id="5499"/>
    <lineage>
        <taxon>Eukaryota</taxon>
        <taxon>Fungi</taxon>
        <taxon>Dikarya</taxon>
        <taxon>Ascomycota</taxon>
        <taxon>Pezizomycotina</taxon>
        <taxon>Dothideomycetes</taxon>
        <taxon>Dothideomycetidae</taxon>
        <taxon>Mycosphaerellales</taxon>
        <taxon>Mycosphaerellaceae</taxon>
        <taxon>Fulvia</taxon>
    </lineage>
</organism>
<evidence type="ECO:0000256" key="1">
    <source>
        <dbReference type="SAM" id="SignalP"/>
    </source>
</evidence>
<name>A0A9Q8L5X2_PASFU</name>
<dbReference type="OrthoDB" id="5086500at2759"/>
<feature type="signal peptide" evidence="1">
    <location>
        <begin position="1"/>
        <end position="22"/>
    </location>
</feature>
<dbReference type="RefSeq" id="XP_047755755.1">
    <property type="nucleotide sequence ID" value="XM_047901158.1"/>
</dbReference>
<dbReference type="Proteomes" id="UP000756132">
    <property type="component" value="Chromosome 1"/>
</dbReference>
<keyword evidence="3" id="KW-1185">Reference proteome</keyword>
<dbReference type="AlphaFoldDB" id="A0A9Q8L5X2"/>
<feature type="chain" id="PRO_5040201526" evidence="1">
    <location>
        <begin position="23"/>
        <end position="253"/>
    </location>
</feature>
<reference evidence="2" key="2">
    <citation type="journal article" date="2022" name="Microb. Genom.">
        <title>A chromosome-scale genome assembly of the tomato pathogen Cladosporium fulvum reveals a compartmentalized genome architecture and the presence of a dispensable chromosome.</title>
        <authorList>
            <person name="Zaccaron A.Z."/>
            <person name="Chen L.H."/>
            <person name="Samaras A."/>
            <person name="Stergiopoulos I."/>
        </authorList>
    </citation>
    <scope>NUCLEOTIDE SEQUENCE</scope>
    <source>
        <strain evidence="2">Race5_Kim</strain>
    </source>
</reference>
<reference evidence="2" key="1">
    <citation type="submission" date="2021-12" db="EMBL/GenBank/DDBJ databases">
        <authorList>
            <person name="Zaccaron A."/>
            <person name="Stergiopoulos I."/>
        </authorList>
    </citation>
    <scope>NUCLEOTIDE SEQUENCE</scope>
    <source>
        <strain evidence="2">Race5_Kim</strain>
    </source>
</reference>
<evidence type="ECO:0000313" key="3">
    <source>
        <dbReference type="Proteomes" id="UP000756132"/>
    </source>
</evidence>
<dbReference type="EMBL" id="CP090163">
    <property type="protein sequence ID" value="UJO11389.1"/>
    <property type="molecule type" value="Genomic_DNA"/>
</dbReference>
<dbReference type="KEGG" id="ffu:CLAFUR5_02010"/>
<proteinExistence type="predicted"/>
<sequence length="253" mass="27021">MLFPTIVPPLVLFLLTVVPVQANSYIVSLFTSHKNWITEASATVILPAVPHSVKGDASIWSGITMAGPNLTGDLLQGVSSNAPKTDTFCGRTIGGCSEYCGTRTDGWCGFAYTLLEDPDDAAIIGATMPDVKPGAEVRTHCYGQHGAIFDIAIECAMGDCAPVPAHTWTSISIVLDTADLSFKHHGPWGYNATGGEMSTEDGGKTWNIAKLHVPQQKPCIDKVTFKGRYCPDVEWPEHATVDMNVTEVPALSG</sequence>
<dbReference type="GeneID" id="71981888"/>
<evidence type="ECO:0000313" key="2">
    <source>
        <dbReference type="EMBL" id="UJO11389.1"/>
    </source>
</evidence>